<dbReference type="InterPro" id="IPR000277">
    <property type="entry name" value="Cys/Met-Metab_PyrdxlP-dep_enz"/>
</dbReference>
<dbReference type="Pfam" id="PF01053">
    <property type="entry name" value="Cys_Met_Meta_PP"/>
    <property type="match status" value="1"/>
</dbReference>
<gene>
    <name evidence="13" type="ORF">TVAG_147790</name>
</gene>
<dbReference type="InterPro" id="IPR006237">
    <property type="entry name" value="L-Met_gamma_lys"/>
</dbReference>
<evidence type="ECO:0000256" key="5">
    <source>
        <dbReference type="ARBA" id="ARBA00012222"/>
    </source>
</evidence>
<evidence type="ECO:0000256" key="7">
    <source>
        <dbReference type="ARBA" id="ARBA00022898"/>
    </source>
</evidence>
<evidence type="ECO:0000256" key="10">
    <source>
        <dbReference type="ARBA" id="ARBA00049180"/>
    </source>
</evidence>
<evidence type="ECO:0000256" key="1">
    <source>
        <dbReference type="ARBA" id="ARBA00001933"/>
    </source>
</evidence>
<evidence type="ECO:0000256" key="3">
    <source>
        <dbReference type="ARBA" id="ARBA00008667"/>
    </source>
</evidence>
<protein>
    <recommendedName>
        <fullName evidence="6">L-methionine gamma-lyase</fullName>
        <ecNumber evidence="4">4.4.1.1</ecNumber>
        <ecNumber evidence="5">4.4.1.11</ecNumber>
    </recommendedName>
    <alternativeName>
        <fullName evidence="9">Gamma-cystathionase</fullName>
    </alternativeName>
</protein>
<dbReference type="EC" id="4.4.1.11" evidence="5"/>
<keyword evidence="14" id="KW-1185">Reference proteome</keyword>
<organism evidence="13 14">
    <name type="scientific">Trichomonas vaginalis (strain ATCC PRA-98 / G3)</name>
    <dbReference type="NCBI Taxonomy" id="412133"/>
    <lineage>
        <taxon>Eukaryota</taxon>
        <taxon>Metamonada</taxon>
        <taxon>Parabasalia</taxon>
        <taxon>Trichomonadida</taxon>
        <taxon>Trichomonadidae</taxon>
        <taxon>Trichomonas</taxon>
    </lineage>
</organism>
<dbReference type="GO" id="GO:0005737">
    <property type="term" value="C:cytoplasm"/>
    <property type="evidence" value="ECO:0000318"/>
    <property type="project" value="GO_Central"/>
</dbReference>
<dbReference type="GO" id="GO:0018826">
    <property type="term" value="F:methionine gamma-lyase activity"/>
    <property type="evidence" value="ECO:0007669"/>
    <property type="project" value="UniProtKB-EC"/>
</dbReference>
<evidence type="ECO:0000256" key="9">
    <source>
        <dbReference type="ARBA" id="ARBA00029853"/>
    </source>
</evidence>
<dbReference type="AlphaFoldDB" id="A0A8U0WP13"/>
<dbReference type="SMR" id="A0A8U0WP13"/>
<dbReference type="OMA" id="YKQDGVG"/>
<dbReference type="VEuPathDB" id="TrichDB:TVAGG3_0403510"/>
<dbReference type="Gene3D" id="3.90.1150.10">
    <property type="entry name" value="Aspartate Aminotransferase, domain 1"/>
    <property type="match status" value="1"/>
</dbReference>
<name>A0A8U0WP13_TRIV3</name>
<reference evidence="13" key="1">
    <citation type="submission" date="2006-10" db="EMBL/GenBank/DDBJ databases">
        <authorList>
            <person name="Amadeo P."/>
            <person name="Zhao Q."/>
            <person name="Wortman J."/>
            <person name="Fraser-Liggett C."/>
            <person name="Carlton J."/>
        </authorList>
    </citation>
    <scope>NUCLEOTIDE SEQUENCE</scope>
    <source>
        <strain evidence="13">G3</strain>
    </source>
</reference>
<evidence type="ECO:0000256" key="4">
    <source>
        <dbReference type="ARBA" id="ARBA00012085"/>
    </source>
</evidence>
<dbReference type="PANTHER" id="PTHR11808:SF80">
    <property type="entry name" value="CYSTATHIONINE GAMMA-LYASE"/>
    <property type="match status" value="1"/>
</dbReference>
<sequence>MSGHAIDPTHTDTLSIHANPQKDQFGAIVAPIYQTSTFLFDNCDQGGARFGGKEAGYMYTRIGNPTNSALEGKIAKLEHAEACAATASGMGAIAASVWTFLKAGDHLISDDCLYGCTHALFEHQLRKFGVEVDFIDMAVPGNIEKHLKPNTRIVYFETPANPTLKVIDIEDAVKQARKQKDILVIVDNTFASPILTNPLDLGVDIVVHSATKYINGHTDVVAGLVCSRADIIAKVKSQGIKDITGAIISPHDAWLITRGTLTLDMRVKRAAENAQKVAEFLHEHKAVKKVYYPGLPDHPGHEIAKKQMKMFGSMIAFDVDGLEKAKKVLDNCHVVSLAVSLGGPESLIQHPASMTHAGVPKEEREAAGLTDNLIRLSVGCENVQDIIDDLKQALDLVL</sequence>
<keyword evidence="8" id="KW-0456">Lyase</keyword>
<dbReference type="GO" id="GO:0019346">
    <property type="term" value="P:transsulfuration"/>
    <property type="evidence" value="ECO:0000318"/>
    <property type="project" value="GO_Central"/>
</dbReference>
<dbReference type="PIRSF" id="PIRSF001434">
    <property type="entry name" value="CGS"/>
    <property type="match status" value="1"/>
</dbReference>
<dbReference type="CDD" id="cd00614">
    <property type="entry name" value="CGS_like"/>
    <property type="match status" value="1"/>
</dbReference>
<dbReference type="FunFam" id="3.90.1150.10:FF:000008">
    <property type="entry name" value="Cystathionine gamma-synthase"/>
    <property type="match status" value="1"/>
</dbReference>
<feature type="modified residue" description="N6-(pyridoxal phosphate)lysine" evidence="11">
    <location>
        <position position="212"/>
    </location>
</feature>
<dbReference type="InterPro" id="IPR015422">
    <property type="entry name" value="PyrdxlP-dep_Trfase_small"/>
</dbReference>
<evidence type="ECO:0000256" key="8">
    <source>
        <dbReference type="ARBA" id="ARBA00023239"/>
    </source>
</evidence>
<accession>A0A8U0WP13</accession>
<dbReference type="Gene3D" id="3.40.640.10">
    <property type="entry name" value="Type I PLP-dependent aspartate aminotransferase-like (Major domain)"/>
    <property type="match status" value="1"/>
</dbReference>
<dbReference type="GO" id="GO:0030170">
    <property type="term" value="F:pyridoxal phosphate binding"/>
    <property type="evidence" value="ECO:0000318"/>
    <property type="project" value="GO_Central"/>
</dbReference>
<comment type="catalytic activity">
    <reaction evidence="10">
        <text>L-methionine + H2O = methanethiol + 2-oxobutanoate + NH4(+)</text>
        <dbReference type="Rhea" id="RHEA:23800"/>
        <dbReference type="ChEBI" id="CHEBI:15377"/>
        <dbReference type="ChEBI" id="CHEBI:16007"/>
        <dbReference type="ChEBI" id="CHEBI:16763"/>
        <dbReference type="ChEBI" id="CHEBI:28938"/>
        <dbReference type="ChEBI" id="CHEBI:57844"/>
        <dbReference type="EC" id="4.4.1.11"/>
    </reaction>
</comment>
<evidence type="ECO:0000313" key="14">
    <source>
        <dbReference type="Proteomes" id="UP000001542"/>
    </source>
</evidence>
<dbReference type="RefSeq" id="XP_001304062.1">
    <property type="nucleotide sequence ID" value="XM_001304061.1"/>
</dbReference>
<evidence type="ECO:0000256" key="6">
    <source>
        <dbReference type="ARBA" id="ARBA00019040"/>
    </source>
</evidence>
<evidence type="ECO:0000256" key="11">
    <source>
        <dbReference type="PIRSR" id="PIRSR001434-2"/>
    </source>
</evidence>
<dbReference type="PDBsum" id="1PFF"/>
<dbReference type="GO" id="GO:0016846">
    <property type="term" value="F:carbon-sulfur lyase activity"/>
    <property type="evidence" value="ECO:0000318"/>
    <property type="project" value="GO_Central"/>
</dbReference>
<dbReference type="Proteomes" id="UP000001542">
    <property type="component" value="Unassembled WGS sequence"/>
</dbReference>
<evidence type="ECO:0000256" key="2">
    <source>
        <dbReference type="ARBA" id="ARBA00005038"/>
    </source>
</evidence>
<evidence type="ECO:0000313" key="13">
    <source>
        <dbReference type="EMBL" id="EAX91132.1"/>
    </source>
</evidence>
<dbReference type="NCBIfam" id="TIGR01328">
    <property type="entry name" value="met_gam_lyase"/>
    <property type="match status" value="1"/>
</dbReference>
<dbReference type="FunFam" id="3.40.640.10:FF:000046">
    <property type="entry name" value="Cystathionine gamma-lyase"/>
    <property type="match status" value="1"/>
</dbReference>
<dbReference type="InterPro" id="IPR015424">
    <property type="entry name" value="PyrdxlP-dep_Trfase"/>
</dbReference>
<dbReference type="SUPFAM" id="SSF53383">
    <property type="entry name" value="PLP-dependent transferases"/>
    <property type="match status" value="1"/>
</dbReference>
<dbReference type="EMBL" id="DS114056">
    <property type="protein sequence ID" value="EAX91132.1"/>
    <property type="molecule type" value="Genomic_DNA"/>
</dbReference>
<reference evidence="13" key="2">
    <citation type="journal article" date="2007" name="Science">
        <title>Draft genome sequence of the sexually transmitted pathogen Trichomonas vaginalis.</title>
        <authorList>
            <person name="Carlton J.M."/>
            <person name="Hirt R.P."/>
            <person name="Silva J.C."/>
            <person name="Delcher A.L."/>
            <person name="Schatz M."/>
            <person name="Zhao Q."/>
            <person name="Wortman J.R."/>
            <person name="Bidwell S.L."/>
            <person name="Alsmark U.C.M."/>
            <person name="Besteiro S."/>
            <person name="Sicheritz-Ponten T."/>
            <person name="Noel C.J."/>
            <person name="Dacks J.B."/>
            <person name="Foster P.G."/>
            <person name="Simillion C."/>
            <person name="Van de Peer Y."/>
            <person name="Miranda-Saavedra D."/>
            <person name="Barton G.J."/>
            <person name="Westrop G.D."/>
            <person name="Mueller S."/>
            <person name="Dessi D."/>
            <person name="Fiori P.L."/>
            <person name="Ren Q."/>
            <person name="Paulsen I."/>
            <person name="Zhang H."/>
            <person name="Bastida-Corcuera F.D."/>
            <person name="Simoes-Barbosa A."/>
            <person name="Brown M.T."/>
            <person name="Hayes R.D."/>
            <person name="Mukherjee M."/>
            <person name="Okumura C.Y."/>
            <person name="Schneider R."/>
            <person name="Smith A.J."/>
            <person name="Vanacova S."/>
            <person name="Villalvazo M."/>
            <person name="Haas B.J."/>
            <person name="Pertea M."/>
            <person name="Feldblyum T.V."/>
            <person name="Utterback T.R."/>
            <person name="Shu C.L."/>
            <person name="Osoegawa K."/>
            <person name="de Jong P.J."/>
            <person name="Hrdy I."/>
            <person name="Horvathova L."/>
            <person name="Zubacova Z."/>
            <person name="Dolezal P."/>
            <person name="Malik S.B."/>
            <person name="Logsdon J.M. Jr."/>
            <person name="Henze K."/>
            <person name="Gupta A."/>
            <person name="Wang C.C."/>
            <person name="Dunne R.L."/>
            <person name="Upcroft J.A."/>
            <person name="Upcroft P."/>
            <person name="White O."/>
            <person name="Salzberg S.L."/>
            <person name="Tang P."/>
            <person name="Chiu C.-H."/>
            <person name="Lee Y.-S."/>
            <person name="Embley T.M."/>
            <person name="Coombs G.H."/>
            <person name="Mottram J.C."/>
            <person name="Tachezy J."/>
            <person name="Fraser-Liggett C.M."/>
            <person name="Johnson P.J."/>
        </authorList>
    </citation>
    <scope>NUCLEOTIDE SEQUENCE [LARGE SCALE GENOMIC DNA]</scope>
    <source>
        <strain evidence="13">G3</strain>
    </source>
</reference>
<dbReference type="EC" id="4.4.1.1" evidence="4"/>
<dbReference type="OrthoDB" id="3512640at2759"/>
<dbReference type="InterPro" id="IPR015421">
    <property type="entry name" value="PyrdxlP-dep_Trfase_major"/>
</dbReference>
<proteinExistence type="inferred from homology"/>
<keyword evidence="7 11" id="KW-0663">Pyridoxal phosphate</keyword>
<dbReference type="PANTHER" id="PTHR11808">
    <property type="entry name" value="TRANS-SULFURATION ENZYME FAMILY MEMBER"/>
    <property type="match status" value="1"/>
</dbReference>
<comment type="cofactor">
    <cofactor evidence="1 12">
        <name>pyridoxal 5'-phosphate</name>
        <dbReference type="ChEBI" id="CHEBI:597326"/>
    </cofactor>
</comment>
<comment type="similarity">
    <text evidence="3">Belongs to the trans-sulfuration enzymes family. L-methionine gamma-lyase subfamily.</text>
</comment>
<evidence type="ECO:0000256" key="12">
    <source>
        <dbReference type="RuleBase" id="RU362118"/>
    </source>
</evidence>
<dbReference type="KEGG" id="tva:4748825"/>
<comment type="pathway">
    <text evidence="2">Amino-acid biosynthesis; L-cysteine biosynthesis; L-cysteine from L-homocysteine and L-serine: step 2/2.</text>
</comment>